<feature type="signal peptide" evidence="1">
    <location>
        <begin position="1"/>
        <end position="21"/>
    </location>
</feature>
<gene>
    <name evidence="2" type="ORF">KDD17_05995</name>
</gene>
<protein>
    <submittedName>
        <fullName evidence="2">Uncharacterized protein</fullName>
    </submittedName>
</protein>
<dbReference type="EMBL" id="CP073581">
    <property type="protein sequence ID" value="QUJ77970.1"/>
    <property type="molecule type" value="Genomic_DNA"/>
</dbReference>
<sequence>MRARGWILAAVIGGLAPQAVAEQDAPLSVIDWLDAPQPLASLPRAPQVAAPAPVDEPAVAATGTAPAITTRPLSDSAPLTVGLVPAAVTGMRPDLWQGSKPREAGRAIRDLPTSDLPAANALLYTLLLAEAATPPDISVPLTRARVGKLMALGAVDPALSLIEQAGGPRDPALFDLWADLTLLIGTEDRACGALSRNPQLSRDIGLRIFCDARGGNWADAALTFGSARALGLMPRETLEVFDRFLNPDVFEDAAPLPAPRKMTPLTFRLFETIGEPLPTRPLPRPYAVADLRDISGWKSQLEAAERLTRAGALPDNRLLGLYTNRKPAASGGIWDRVRAVQRFDAALDAEAQAVARHLPPAWEAMRAAGLEVSFSAAFHDRLAPLALSGKAAEVQQLMGLLSPAYEDVARAIPPGGPLDLARAVAGGEVPARAPDEALPRAIHDGFGAPVPMPAAMALAQDGRLGEALLMTLRELYDGQRGDSRALRRAISTLRALGLEDTARRAALQILLRTEPE</sequence>
<evidence type="ECO:0000313" key="2">
    <source>
        <dbReference type="EMBL" id="QUJ77970.1"/>
    </source>
</evidence>
<dbReference type="AlphaFoldDB" id="A0A975JHC8"/>
<dbReference type="KEGG" id="sual:KDD17_05995"/>
<keyword evidence="1" id="KW-0732">Signal</keyword>
<keyword evidence="3" id="KW-1185">Reference proteome</keyword>
<accession>A0A975JHC8</accession>
<reference evidence="2" key="1">
    <citation type="submission" date="2021-04" db="EMBL/GenBank/DDBJ databases">
        <title>Complete genome sequence for Sulfitobacter sp. strain JK7-1.</title>
        <authorList>
            <person name="Park S.-J."/>
        </authorList>
    </citation>
    <scope>NUCLEOTIDE SEQUENCE</scope>
    <source>
        <strain evidence="2">JK7-1</strain>
    </source>
</reference>
<name>A0A975JHC8_9RHOB</name>
<evidence type="ECO:0000256" key="1">
    <source>
        <dbReference type="SAM" id="SignalP"/>
    </source>
</evidence>
<organism evidence="2 3">
    <name type="scientific">Sulfitobacter albidus</name>
    <dbReference type="NCBI Taxonomy" id="2829501"/>
    <lineage>
        <taxon>Bacteria</taxon>
        <taxon>Pseudomonadati</taxon>
        <taxon>Pseudomonadota</taxon>
        <taxon>Alphaproteobacteria</taxon>
        <taxon>Rhodobacterales</taxon>
        <taxon>Roseobacteraceae</taxon>
        <taxon>Sulfitobacter</taxon>
    </lineage>
</organism>
<proteinExistence type="predicted"/>
<evidence type="ECO:0000313" key="3">
    <source>
        <dbReference type="Proteomes" id="UP000683291"/>
    </source>
</evidence>
<dbReference type="Proteomes" id="UP000683291">
    <property type="component" value="Chromosome 1"/>
</dbReference>
<feature type="chain" id="PRO_5037064473" evidence="1">
    <location>
        <begin position="22"/>
        <end position="516"/>
    </location>
</feature>